<evidence type="ECO:0000256" key="8">
    <source>
        <dbReference type="ARBA" id="ARBA00022989"/>
    </source>
</evidence>
<evidence type="ECO:0000256" key="7">
    <source>
        <dbReference type="ARBA" id="ARBA00022692"/>
    </source>
</evidence>
<dbReference type="Gene3D" id="3.30.1300.30">
    <property type="entry name" value="GSPII I/J protein-like"/>
    <property type="match status" value="1"/>
</dbReference>
<dbReference type="GO" id="GO:0015627">
    <property type="term" value="C:type II protein secretion system complex"/>
    <property type="evidence" value="ECO:0007669"/>
    <property type="project" value="UniProtKB-UniRule"/>
</dbReference>
<protein>
    <recommendedName>
        <fullName evidence="10">Type II secretion system protein I</fullName>
        <shortName evidence="10">T2SS minor pseudopilin I</shortName>
    </recommendedName>
</protein>
<dbReference type="NCBIfam" id="TIGR01707">
    <property type="entry name" value="gspI"/>
    <property type="match status" value="1"/>
</dbReference>
<evidence type="ECO:0000256" key="9">
    <source>
        <dbReference type="ARBA" id="ARBA00023136"/>
    </source>
</evidence>
<keyword evidence="8 10" id="KW-1133">Transmembrane helix</keyword>
<evidence type="ECO:0000313" key="12">
    <source>
        <dbReference type="EMBL" id="OSL50407.1"/>
    </source>
</evidence>
<evidence type="ECO:0000256" key="5">
    <source>
        <dbReference type="ARBA" id="ARBA00022481"/>
    </source>
</evidence>
<keyword evidence="4" id="KW-1003">Cell membrane</keyword>
<comment type="subcellular location">
    <subcellularLocation>
        <location evidence="2 10">Cell inner membrane</location>
        <topology evidence="2 10">Single-pass membrane protein</topology>
    </subcellularLocation>
</comment>
<evidence type="ECO:0000256" key="2">
    <source>
        <dbReference type="ARBA" id="ARBA00004377"/>
    </source>
</evidence>
<dbReference type="GO" id="GO:0005886">
    <property type="term" value="C:plasma membrane"/>
    <property type="evidence" value="ECO:0007669"/>
    <property type="project" value="UniProtKB-SubCell"/>
</dbReference>
<dbReference type="InterPro" id="IPR045584">
    <property type="entry name" value="Pilin-like"/>
</dbReference>
<dbReference type="EMBL" id="ADJX01000002">
    <property type="protein sequence ID" value="OSL50407.1"/>
    <property type="molecule type" value="Genomic_DNA"/>
</dbReference>
<evidence type="ECO:0000256" key="10">
    <source>
        <dbReference type="RuleBase" id="RU368030"/>
    </source>
</evidence>
<evidence type="ECO:0000256" key="4">
    <source>
        <dbReference type="ARBA" id="ARBA00022475"/>
    </source>
</evidence>
<evidence type="ECO:0000313" key="13">
    <source>
        <dbReference type="Proteomes" id="UP000243401"/>
    </source>
</evidence>
<keyword evidence="5 10" id="KW-0488">Methylation</keyword>
<dbReference type="Proteomes" id="UP000243401">
    <property type="component" value="Unassembled WGS sequence"/>
</dbReference>
<proteinExistence type="inferred from homology"/>
<dbReference type="RefSeq" id="WP_000820082.1">
    <property type="nucleotide sequence ID" value="NZ_ADJX01000002.1"/>
</dbReference>
<comment type="similarity">
    <text evidence="3 10">Belongs to the GSP I family.</text>
</comment>
<name>A0AAJ3P1M6_ECOLX</name>
<gene>
    <name evidence="12" type="ORF">EATG_01281</name>
</gene>
<comment type="function">
    <text evidence="1">Component of the type II secretion system required for the energy-dependent secretion of extracellular factors such as proteases and toxins from the periplasm. Part of the pseudopilus tip complex that is critical for the recognition and binding of secretion substrates.</text>
</comment>
<feature type="transmembrane region" description="Helical" evidence="10">
    <location>
        <begin position="7"/>
        <end position="27"/>
    </location>
</feature>
<dbReference type="PANTHER" id="PTHR38779">
    <property type="entry name" value="TYPE II SECRETION SYSTEM PROTEIN I-RELATED"/>
    <property type="match status" value="1"/>
</dbReference>
<feature type="domain" description="Type II secretion system protein GspI C-terminal" evidence="11">
    <location>
        <begin position="39"/>
        <end position="115"/>
    </location>
</feature>
<dbReference type="PROSITE" id="PS00409">
    <property type="entry name" value="PROKAR_NTER_METHYL"/>
    <property type="match status" value="1"/>
</dbReference>
<dbReference type="SUPFAM" id="SSF54523">
    <property type="entry name" value="Pili subunits"/>
    <property type="match status" value="1"/>
</dbReference>
<dbReference type="Pfam" id="PF07963">
    <property type="entry name" value="N_methyl"/>
    <property type="match status" value="1"/>
</dbReference>
<dbReference type="AlphaFoldDB" id="A0AAJ3P1M6"/>
<dbReference type="Pfam" id="PF02501">
    <property type="entry name" value="T2SSI"/>
    <property type="match status" value="1"/>
</dbReference>
<comment type="caution">
    <text evidence="12">The sequence shown here is derived from an EMBL/GenBank/DDBJ whole genome shotgun (WGS) entry which is preliminary data.</text>
</comment>
<comment type="PTM">
    <text evidence="10">Cleaved by prepilin peptidase.</text>
</comment>
<dbReference type="InterPro" id="IPR003413">
    <property type="entry name" value="T2SS_GspI_C"/>
</dbReference>
<dbReference type="PANTHER" id="PTHR38779:SF2">
    <property type="entry name" value="TYPE II SECRETION SYSTEM PROTEIN I-RELATED"/>
    <property type="match status" value="1"/>
</dbReference>
<keyword evidence="6 10" id="KW-0997">Cell inner membrane</keyword>
<keyword evidence="7 10" id="KW-0812">Transmembrane</keyword>
<dbReference type="GO" id="GO:0015628">
    <property type="term" value="P:protein secretion by the type II secretion system"/>
    <property type="evidence" value="ECO:0007669"/>
    <property type="project" value="UniProtKB-UniRule"/>
</dbReference>
<dbReference type="NCBIfam" id="TIGR02532">
    <property type="entry name" value="IV_pilin_GFxxxE"/>
    <property type="match status" value="1"/>
</dbReference>
<evidence type="ECO:0000256" key="6">
    <source>
        <dbReference type="ARBA" id="ARBA00022519"/>
    </source>
</evidence>
<comment type="subunit">
    <text evidence="10">Type II secretion is composed of four main components: the outer membrane complex, the inner membrane complex, the cytoplasmic secretion ATPase and the periplasm-spanning pseudopilus.</text>
</comment>
<evidence type="ECO:0000256" key="3">
    <source>
        <dbReference type="ARBA" id="ARBA00008358"/>
    </source>
</evidence>
<evidence type="ECO:0000256" key="1">
    <source>
        <dbReference type="ARBA" id="ARBA00003161"/>
    </source>
</evidence>
<keyword evidence="9 10" id="KW-0472">Membrane</keyword>
<dbReference type="InterPro" id="IPR012902">
    <property type="entry name" value="N_methyl_site"/>
</dbReference>
<organism evidence="12 13">
    <name type="scientific">Escherichia coli H605</name>
    <dbReference type="NCBI Taxonomy" id="656410"/>
    <lineage>
        <taxon>Bacteria</taxon>
        <taxon>Pseudomonadati</taxon>
        <taxon>Pseudomonadota</taxon>
        <taxon>Gammaproteobacteria</taxon>
        <taxon>Enterobacterales</taxon>
        <taxon>Enterobacteriaceae</taxon>
        <taxon>Escherichia</taxon>
    </lineage>
</organism>
<dbReference type="GeneID" id="86859753"/>
<evidence type="ECO:0000259" key="11">
    <source>
        <dbReference type="Pfam" id="PF02501"/>
    </source>
</evidence>
<dbReference type="InterPro" id="IPR010052">
    <property type="entry name" value="T2SS_protein-GspI"/>
</dbReference>
<sequence>MKRGFTLLEVMIALSIFALASIAILQITCSVLNYQNKIEEKTVAGWVVENHMTLLYLMDPAQRATDQHGEEEMAGILWYWRTVPLKADNTLIKAVDIDVSRQKDFSSVVNSGRAWFSADEGALP</sequence>
<reference evidence="12 13" key="1">
    <citation type="submission" date="2010-04" db="EMBL/GenBank/DDBJ databases">
        <title>The Genome Sequence of Escherichia coli H605.</title>
        <authorList>
            <consortium name="The Broad Institute Genome Sequencing Platform"/>
            <consortium name="The Broad Institute Genome Sequencing Center for Infectious Disease"/>
            <person name="Feldgarden M."/>
            <person name="Gordon D.M."/>
            <person name="Johnson J.R."/>
            <person name="Johnston B.D."/>
            <person name="Young S."/>
            <person name="Zeng Q."/>
            <person name="Koehrsen M."/>
            <person name="Alvarado L."/>
            <person name="Berlin A.M."/>
            <person name="Borenstein D."/>
            <person name="Chapman S.B."/>
            <person name="Chen Z."/>
            <person name="Engels R."/>
            <person name="Freedman E."/>
            <person name="Gellesch M."/>
            <person name="Goldberg J."/>
            <person name="Griggs A."/>
            <person name="Gujja S."/>
            <person name="Heilman E.R."/>
            <person name="Heiman D.I."/>
            <person name="Hepburn T.A."/>
            <person name="Howarth C."/>
            <person name="Jen D."/>
            <person name="Larson L."/>
            <person name="Mehta T."/>
            <person name="Park D."/>
            <person name="Pearson M."/>
            <person name="Richards J."/>
            <person name="Roberts A."/>
            <person name="Saif S."/>
            <person name="Shea T.D."/>
            <person name="Shenoy N."/>
            <person name="Sisk P."/>
            <person name="Stolte C."/>
            <person name="Sykes S.N."/>
            <person name="Walk T."/>
            <person name="White J."/>
            <person name="Yandava C."/>
            <person name="Haas B."/>
            <person name="Henn M.R."/>
            <person name="Nusbaum C."/>
            <person name="Birren B."/>
        </authorList>
    </citation>
    <scope>NUCLEOTIDE SEQUENCE [LARGE SCALE GENOMIC DNA]</scope>
    <source>
        <strain evidence="12 13">H605</strain>
    </source>
</reference>
<accession>A0AAJ3P1M6</accession>